<evidence type="ECO:0000313" key="1">
    <source>
        <dbReference type="EMBL" id="TNC09039.1"/>
    </source>
</evidence>
<protein>
    <submittedName>
        <fullName evidence="1">Uncharacterized protein</fullName>
    </submittedName>
</protein>
<keyword evidence="2" id="KW-1185">Reference proteome</keyword>
<proteinExistence type="predicted"/>
<dbReference type="RefSeq" id="WP_139038943.1">
    <property type="nucleotide sequence ID" value="NZ_VDDA01000019.1"/>
</dbReference>
<dbReference type="EMBL" id="VDDA01000019">
    <property type="protein sequence ID" value="TNC09039.1"/>
    <property type="molecule type" value="Genomic_DNA"/>
</dbReference>
<reference evidence="1 2" key="1">
    <citation type="submission" date="2019-06" db="EMBL/GenBank/DDBJ databases">
        <title>Genome of Methylobacterium sp. 17Sr1-39.</title>
        <authorList>
            <person name="Seo T."/>
        </authorList>
    </citation>
    <scope>NUCLEOTIDE SEQUENCE [LARGE SCALE GENOMIC DNA]</scope>
    <source>
        <strain evidence="1 2">17Sr1-39</strain>
    </source>
</reference>
<dbReference type="Proteomes" id="UP000305267">
    <property type="component" value="Unassembled WGS sequence"/>
</dbReference>
<gene>
    <name evidence="1" type="ORF">FF100_27430</name>
</gene>
<dbReference type="AlphaFoldDB" id="A0A5C4L9A7"/>
<organism evidence="1 2">
    <name type="scientific">Methylobacterium terricola</name>
    <dbReference type="NCBI Taxonomy" id="2583531"/>
    <lineage>
        <taxon>Bacteria</taxon>
        <taxon>Pseudomonadati</taxon>
        <taxon>Pseudomonadota</taxon>
        <taxon>Alphaproteobacteria</taxon>
        <taxon>Hyphomicrobiales</taxon>
        <taxon>Methylobacteriaceae</taxon>
        <taxon>Methylobacterium</taxon>
    </lineage>
</organism>
<name>A0A5C4L9A7_9HYPH</name>
<accession>A0A5C4L9A7</accession>
<sequence>MADEERERRRDLYRLLGFDAEDFITAGELVGRLSATIDRDRCAQWQLDCLERDLAHAMQADHVRYHREAFNILLARLARHHHAGTHWFGKYYGEMPSWDDLVLAAIFDLKNFHGFLRARDEIIAYERDPLTFDLQVQVSIGGCVLRYDEDFGVIGRRLCGWLRDTSVGTEDLVLERVRNVVWFLPIEL</sequence>
<comment type="caution">
    <text evidence="1">The sequence shown here is derived from an EMBL/GenBank/DDBJ whole genome shotgun (WGS) entry which is preliminary data.</text>
</comment>
<evidence type="ECO:0000313" key="2">
    <source>
        <dbReference type="Proteomes" id="UP000305267"/>
    </source>
</evidence>